<keyword evidence="3" id="KW-1185">Reference proteome</keyword>
<feature type="signal peptide" evidence="1">
    <location>
        <begin position="1"/>
        <end position="17"/>
    </location>
</feature>
<feature type="chain" id="PRO_5006857569" evidence="1">
    <location>
        <begin position="18"/>
        <end position="145"/>
    </location>
</feature>
<keyword evidence="1" id="KW-0732">Signal</keyword>
<dbReference type="EMBL" id="CDMC01000009">
    <property type="protein sequence ID" value="CEL07328.1"/>
    <property type="molecule type" value="Genomic_DNA"/>
</dbReference>
<name>A0A0U5G6K3_ASPCI</name>
<gene>
    <name evidence="2" type="ORF">ASPCAL10488</name>
</gene>
<dbReference type="OrthoDB" id="408631at2759"/>
<sequence>MCTLDWFSLRTWACVIATCNQVVFKRLGGGGISSQQVFHGRISEQRILVGNNANDGVPLSDPTVVDGQGFDAHLNLTFPNLTADDKAAPNRVYRTKWTEQANTGIGFDTLGNSGPTVLDHSGMATGLQQTVFNVYAEARFDCPAQ</sequence>
<dbReference type="Proteomes" id="UP000054771">
    <property type="component" value="Unassembled WGS sequence"/>
</dbReference>
<evidence type="ECO:0000313" key="3">
    <source>
        <dbReference type="Proteomes" id="UP000054771"/>
    </source>
</evidence>
<dbReference type="STRING" id="454130.A0A0U5G6K3"/>
<organism evidence="2 3">
    <name type="scientific">Aspergillus calidoustus</name>
    <dbReference type="NCBI Taxonomy" id="454130"/>
    <lineage>
        <taxon>Eukaryota</taxon>
        <taxon>Fungi</taxon>
        <taxon>Dikarya</taxon>
        <taxon>Ascomycota</taxon>
        <taxon>Pezizomycotina</taxon>
        <taxon>Eurotiomycetes</taxon>
        <taxon>Eurotiomycetidae</taxon>
        <taxon>Eurotiales</taxon>
        <taxon>Aspergillaceae</taxon>
        <taxon>Aspergillus</taxon>
        <taxon>Aspergillus subgen. Nidulantes</taxon>
    </lineage>
</organism>
<evidence type="ECO:0000256" key="1">
    <source>
        <dbReference type="SAM" id="SignalP"/>
    </source>
</evidence>
<accession>A0A0U5G6K3</accession>
<dbReference type="AlphaFoldDB" id="A0A0U5G6K3"/>
<proteinExistence type="predicted"/>
<protein>
    <submittedName>
        <fullName evidence="2">Uncharacterized protein</fullName>
    </submittedName>
</protein>
<reference evidence="3" key="1">
    <citation type="journal article" date="2016" name="Genome Announc.">
        <title>Draft genome sequences of fungus Aspergillus calidoustus.</title>
        <authorList>
            <person name="Horn F."/>
            <person name="Linde J."/>
            <person name="Mattern D.J."/>
            <person name="Walther G."/>
            <person name="Guthke R."/>
            <person name="Scherlach K."/>
            <person name="Martin K."/>
            <person name="Brakhage A.A."/>
            <person name="Petzke L."/>
            <person name="Valiante V."/>
        </authorList>
    </citation>
    <scope>NUCLEOTIDE SEQUENCE [LARGE SCALE GENOMIC DNA]</scope>
    <source>
        <strain evidence="3">SF006504</strain>
    </source>
</reference>
<evidence type="ECO:0000313" key="2">
    <source>
        <dbReference type="EMBL" id="CEL07328.1"/>
    </source>
</evidence>